<gene>
    <name evidence="1" type="primary">Acey_s0265.g646</name>
    <name evidence="1" type="ORF">Y032_0265g646</name>
</gene>
<dbReference type="AlphaFoldDB" id="A0A016SA97"/>
<evidence type="ECO:0000313" key="1">
    <source>
        <dbReference type="EMBL" id="EYB87297.1"/>
    </source>
</evidence>
<evidence type="ECO:0000313" key="2">
    <source>
        <dbReference type="Proteomes" id="UP000024635"/>
    </source>
</evidence>
<protein>
    <submittedName>
        <fullName evidence="1">Uncharacterized protein</fullName>
    </submittedName>
</protein>
<dbReference type="Proteomes" id="UP000024635">
    <property type="component" value="Unassembled WGS sequence"/>
</dbReference>
<keyword evidence="2" id="KW-1185">Reference proteome</keyword>
<reference evidence="2" key="1">
    <citation type="journal article" date="2015" name="Nat. Genet.">
        <title>The genome and transcriptome of the zoonotic hookworm Ancylostoma ceylanicum identify infection-specific gene families.</title>
        <authorList>
            <person name="Schwarz E.M."/>
            <person name="Hu Y."/>
            <person name="Antoshechkin I."/>
            <person name="Miller M.M."/>
            <person name="Sternberg P.W."/>
            <person name="Aroian R.V."/>
        </authorList>
    </citation>
    <scope>NUCLEOTIDE SEQUENCE</scope>
    <source>
        <strain evidence="2">HY135</strain>
    </source>
</reference>
<organism evidence="1 2">
    <name type="scientific">Ancylostoma ceylanicum</name>
    <dbReference type="NCBI Taxonomy" id="53326"/>
    <lineage>
        <taxon>Eukaryota</taxon>
        <taxon>Metazoa</taxon>
        <taxon>Ecdysozoa</taxon>
        <taxon>Nematoda</taxon>
        <taxon>Chromadorea</taxon>
        <taxon>Rhabditida</taxon>
        <taxon>Rhabditina</taxon>
        <taxon>Rhabditomorpha</taxon>
        <taxon>Strongyloidea</taxon>
        <taxon>Ancylostomatidae</taxon>
        <taxon>Ancylostomatinae</taxon>
        <taxon>Ancylostoma</taxon>
    </lineage>
</organism>
<proteinExistence type="predicted"/>
<comment type="caution">
    <text evidence="1">The sequence shown here is derived from an EMBL/GenBank/DDBJ whole genome shotgun (WGS) entry which is preliminary data.</text>
</comment>
<dbReference type="EMBL" id="JARK01001601">
    <property type="protein sequence ID" value="EYB87297.1"/>
    <property type="molecule type" value="Genomic_DNA"/>
</dbReference>
<sequence>MIKGPALVNPVMWDASRIRLHLSMVEALNAQVPYMVARGGHPMNQISASSSHTPLVPIYRPRMMDSLVMR</sequence>
<name>A0A016SA97_9BILA</name>
<accession>A0A016SA97</accession>